<organism evidence="1 2">
    <name type="scientific">Fusarium equiseti</name>
    <name type="common">Fusarium scirpi</name>
    <dbReference type="NCBI Taxonomy" id="61235"/>
    <lineage>
        <taxon>Eukaryota</taxon>
        <taxon>Fungi</taxon>
        <taxon>Dikarya</taxon>
        <taxon>Ascomycota</taxon>
        <taxon>Pezizomycotina</taxon>
        <taxon>Sordariomycetes</taxon>
        <taxon>Hypocreomycetidae</taxon>
        <taxon>Hypocreales</taxon>
        <taxon>Nectriaceae</taxon>
        <taxon>Fusarium</taxon>
        <taxon>Fusarium incarnatum-equiseti species complex</taxon>
    </lineage>
</organism>
<gene>
    <name evidence="1" type="ORF">NW768_004920</name>
</gene>
<reference evidence="1" key="1">
    <citation type="submission" date="2022-09" db="EMBL/GenBank/DDBJ databases">
        <title>Fusarium specimens isolated from Avocado Roots.</title>
        <authorList>
            <person name="Stajich J."/>
            <person name="Roper C."/>
            <person name="Heimlech-Rivalta G."/>
        </authorList>
    </citation>
    <scope>NUCLEOTIDE SEQUENCE</scope>
    <source>
        <strain evidence="1">CF00095</strain>
    </source>
</reference>
<dbReference type="PANTHER" id="PTHR40619">
    <property type="entry name" value="FUNGAL STAND N-TERMINAL GOODBYE DOMAIN-CONTAINING PROTEIN"/>
    <property type="match status" value="1"/>
</dbReference>
<name>A0ABQ8RHH6_FUSEQ</name>
<evidence type="ECO:0000313" key="2">
    <source>
        <dbReference type="Proteomes" id="UP001152024"/>
    </source>
</evidence>
<comment type="caution">
    <text evidence="1">The sequence shown here is derived from an EMBL/GenBank/DDBJ whole genome shotgun (WGS) entry which is preliminary data.</text>
</comment>
<dbReference type="PANTHER" id="PTHR40619:SF3">
    <property type="entry name" value="FUNGAL STAND N-TERMINAL GOODBYE DOMAIN-CONTAINING PROTEIN"/>
    <property type="match status" value="1"/>
</dbReference>
<sequence>MSAFGNSLPTTLREQMNDDGEICRFQSWFQEHPAQTINVKPARTPLYDKPKSRFVDSLESPDLREAIRRYQTAQADEGTDSFWSSSDLQRCSWDQVFTELENAKKSYWDSARGNPLRRLLRKGDGIDRNLRPFLEGIPQDDGLGLIKGAFIIIFKAVQARSNARDKILHSFTTMPVSILDAERLRQCYPGDEPLFSAVQGLHDELVKCIPRLIDILLRQNDSRTKRLTKSIFGDPVADIERLLKPVEVAETTLERRRRDLNTKSIANTEIGVSVIHEDIGHGVSSMKQEISSLSVNITTLGDSAARSLTSLHEKTENCMAKQDAMLTFQQEFYQEFKKSDADARSPSFAQIMTPLYIIIEDLRRTANSYPGLFTFTYSSLLADTYIVTQTQKSITAQNSIRRNIMEVICSAEERVSHANEIVYILQRHYDFGEKALAQAQYLLQTPEFRRWFMSPYSEVLLVDGHCDDESIGRLAPTSLTCAGIARAMLGQDPNTGAVSLPEAPRLTLYFFIGEHMDYNNGYYGPNGLIRSFIAQILRQWPVEESMDLKIPGNNPSTWTSDTNSLCYLFEQLVCQLGPNFPVWCIVDGLSRFETNLYGWLDDLIEIISSLLFCKDQKSAFAGQGTIKVLLVSSDRSIRIRDMVDDQDRVELRAGNMYPGLIDYSEAMGDVYGYS</sequence>
<dbReference type="EMBL" id="JAOQBH010000006">
    <property type="protein sequence ID" value="KAJ4135296.1"/>
    <property type="molecule type" value="Genomic_DNA"/>
</dbReference>
<proteinExistence type="predicted"/>
<protein>
    <submittedName>
        <fullName evidence="1">Uncharacterized protein</fullName>
    </submittedName>
</protein>
<keyword evidence="2" id="KW-1185">Reference proteome</keyword>
<evidence type="ECO:0000313" key="1">
    <source>
        <dbReference type="EMBL" id="KAJ4135296.1"/>
    </source>
</evidence>
<dbReference type="Proteomes" id="UP001152024">
    <property type="component" value="Unassembled WGS sequence"/>
</dbReference>
<accession>A0ABQ8RHH6</accession>